<evidence type="ECO:0000256" key="5">
    <source>
        <dbReference type="ARBA" id="ARBA00022989"/>
    </source>
</evidence>
<evidence type="ECO:0000313" key="11">
    <source>
        <dbReference type="EMBL" id="ACZ81463.1"/>
    </source>
</evidence>
<evidence type="ECO:0000256" key="2">
    <source>
        <dbReference type="ARBA" id="ARBA00011085"/>
    </source>
</evidence>
<feature type="transmembrane region" description="Helical" evidence="10">
    <location>
        <begin position="202"/>
        <end position="226"/>
    </location>
</feature>
<keyword evidence="7 10" id="KW-0472">Membrane</keyword>
<feature type="transmembrane region" description="Helical" evidence="10">
    <location>
        <begin position="271"/>
        <end position="292"/>
    </location>
</feature>
<keyword evidence="6" id="KW-0297">G-protein coupled receptor</keyword>
<dbReference type="PRINTS" id="PR00899">
    <property type="entry name" value="GPCRSTE3"/>
</dbReference>
<dbReference type="PANTHER" id="PTHR28097:SF1">
    <property type="entry name" value="PHEROMONE A FACTOR RECEPTOR"/>
    <property type="match status" value="1"/>
</dbReference>
<feature type="transmembrane region" description="Helical" evidence="10">
    <location>
        <begin position="6"/>
        <end position="23"/>
    </location>
</feature>
<proteinExistence type="inferred from homology"/>
<name>D2KCE5_9TREE</name>
<protein>
    <submittedName>
        <fullName evidence="11">Ste3</fullName>
    </submittedName>
</protein>
<evidence type="ECO:0000256" key="10">
    <source>
        <dbReference type="SAM" id="Phobius"/>
    </source>
</evidence>
<feature type="transmembrane region" description="Helical" evidence="10">
    <location>
        <begin position="108"/>
        <end position="131"/>
    </location>
</feature>
<feature type="transmembrane region" description="Helical" evidence="10">
    <location>
        <begin position="35"/>
        <end position="55"/>
    </location>
</feature>
<accession>D2KCE5</accession>
<feature type="transmembrane region" description="Helical" evidence="10">
    <location>
        <begin position="151"/>
        <end position="181"/>
    </location>
</feature>
<evidence type="ECO:0000256" key="1">
    <source>
        <dbReference type="ARBA" id="ARBA00004141"/>
    </source>
</evidence>
<evidence type="ECO:0000256" key="3">
    <source>
        <dbReference type="ARBA" id="ARBA00022507"/>
    </source>
</evidence>
<evidence type="ECO:0000256" key="9">
    <source>
        <dbReference type="ARBA" id="ARBA00023224"/>
    </source>
</evidence>
<dbReference type="PANTHER" id="PTHR28097">
    <property type="entry name" value="PHEROMONE A FACTOR RECEPTOR"/>
    <property type="match status" value="1"/>
</dbReference>
<keyword evidence="4 10" id="KW-0812">Transmembrane</keyword>
<dbReference type="InterPro" id="IPR001499">
    <property type="entry name" value="GPCR_STE3"/>
</dbReference>
<sequence length="377" mass="42662">MHDASLIVFTGIGALLLLLPLPLQWRARNSGTLLLIMWLFLGNLLVFVDCIVWWDSYSNPAPIWCDIVTKFFVGLPVGISASSLCITRRLVMIASSSTVAISQSKKRRALFIDLLLGLILPMIVMTLHYIVQPHRFDIWEGYGCQTSTRYSIVSVFTVTLWSPVITIIAAIYGIIAIRLFLSRRLQFQTILKASRSGLDNRHYIRLLALASVDIVLGLPFTLLALVKDIQQRMTYPSWQWVHANWSRVDVYRADQYMSSGAFITNLTLPRWLPVLLAIVFFLFFGVSTDAIGEYGRWLRWLRQRCGFDFVSQKQELPKVIPKLGSTIVQPLGSDTKDENLGEEELLKDGGLFEPQSSMRPVVSKRVAVAVLVEREVA</sequence>
<dbReference type="GO" id="GO:0005886">
    <property type="term" value="C:plasma membrane"/>
    <property type="evidence" value="ECO:0007669"/>
    <property type="project" value="TreeGrafter"/>
</dbReference>
<keyword evidence="9" id="KW-0807">Transducer</keyword>
<evidence type="ECO:0000256" key="7">
    <source>
        <dbReference type="ARBA" id="ARBA00023136"/>
    </source>
</evidence>
<evidence type="ECO:0000256" key="6">
    <source>
        <dbReference type="ARBA" id="ARBA00023040"/>
    </source>
</evidence>
<evidence type="ECO:0000256" key="8">
    <source>
        <dbReference type="ARBA" id="ARBA00023170"/>
    </source>
</evidence>
<dbReference type="CDD" id="cd14966">
    <property type="entry name" value="7tmD_STE3"/>
    <property type="match status" value="1"/>
</dbReference>
<keyword evidence="5 10" id="KW-1133">Transmembrane helix</keyword>
<dbReference type="AlphaFoldDB" id="D2KCE5"/>
<keyword evidence="8" id="KW-0675">Receptor</keyword>
<dbReference type="PRINTS" id="PR00900">
    <property type="entry name" value="PHEROMONEAR"/>
</dbReference>
<comment type="similarity">
    <text evidence="2">Belongs to the G-protein coupled receptor 4 family.</text>
</comment>
<comment type="subcellular location">
    <subcellularLocation>
        <location evidence="1">Membrane</location>
        <topology evidence="1">Multi-pass membrane protein</topology>
    </subcellularLocation>
</comment>
<dbReference type="Pfam" id="PF02076">
    <property type="entry name" value="STE3"/>
    <property type="match status" value="1"/>
</dbReference>
<dbReference type="InterPro" id="IPR001546">
    <property type="entry name" value="GPCR_Pheromne_A_rcpt"/>
</dbReference>
<gene>
    <name evidence="11" type="primary">STE3</name>
</gene>
<organism evidence="11">
    <name type="scientific">Kwoniella heveanensis</name>
    <dbReference type="NCBI Taxonomy" id="89924"/>
    <lineage>
        <taxon>Eukaryota</taxon>
        <taxon>Fungi</taxon>
        <taxon>Dikarya</taxon>
        <taxon>Basidiomycota</taxon>
        <taxon>Agaricomycotina</taxon>
        <taxon>Tremellomycetes</taxon>
        <taxon>Tremellales</taxon>
        <taxon>Cryptococcaceae</taxon>
        <taxon>Kwoniella</taxon>
    </lineage>
</organism>
<evidence type="ECO:0000256" key="4">
    <source>
        <dbReference type="ARBA" id="ARBA00022692"/>
    </source>
</evidence>
<reference evidence="11" key="1">
    <citation type="submission" date="2009-11" db="EMBL/GenBank/DDBJ databases">
        <title>The Mating Type Locus (MAT) and Sexual Reproduction of Cryptococcus heveanensis: Insights into the Evolution of Sex and Sex-Determining Chromosomal Regions in Fungi.</title>
        <authorList>
            <person name="Metin B."/>
            <person name="Findley K."/>
            <person name="Heitman J."/>
        </authorList>
    </citation>
    <scope>NUCLEOTIDE SEQUENCE</scope>
    <source>
        <strain evidence="11">CBS569</strain>
    </source>
</reference>
<dbReference type="EMBL" id="GU205379">
    <property type="protein sequence ID" value="ACZ81463.1"/>
    <property type="molecule type" value="Genomic_DNA"/>
</dbReference>
<feature type="transmembrane region" description="Helical" evidence="10">
    <location>
        <begin position="67"/>
        <end position="87"/>
    </location>
</feature>
<keyword evidence="3" id="KW-0589">Pheromone response</keyword>
<dbReference type="GO" id="GO:0004933">
    <property type="term" value="F:mating-type a-factor pheromone receptor activity"/>
    <property type="evidence" value="ECO:0007669"/>
    <property type="project" value="InterPro"/>
</dbReference>
<dbReference type="GO" id="GO:0000750">
    <property type="term" value="P:pheromone-dependent signal transduction involved in conjugation with cellular fusion"/>
    <property type="evidence" value="ECO:0007669"/>
    <property type="project" value="TreeGrafter"/>
</dbReference>
<dbReference type="VEuPathDB" id="FungiDB:I317_04336"/>